<dbReference type="EMBL" id="CM015713">
    <property type="protein sequence ID" value="KAF3686973.1"/>
    <property type="molecule type" value="Genomic_DNA"/>
</dbReference>
<dbReference type="InterPro" id="IPR049467">
    <property type="entry name" value="UBAP-1-like_UBA2"/>
</dbReference>
<dbReference type="GO" id="GO:0043130">
    <property type="term" value="F:ubiquitin binding"/>
    <property type="evidence" value="ECO:0007669"/>
    <property type="project" value="InterPro"/>
</dbReference>
<dbReference type="PANTHER" id="PTHR15960">
    <property type="entry name" value="LD44032P"/>
    <property type="match status" value="1"/>
</dbReference>
<dbReference type="InterPro" id="IPR015940">
    <property type="entry name" value="UBA"/>
</dbReference>
<reference evidence="4" key="2">
    <citation type="submission" date="2019-02" db="EMBL/GenBank/DDBJ databases">
        <title>Opniocepnalus argus Var Kimnra genome.</title>
        <authorList>
            <person name="Zhou C."/>
            <person name="Xiao S."/>
        </authorList>
    </citation>
    <scope>NUCLEOTIDE SEQUENCE [LARGE SCALE GENOMIC DNA]</scope>
</reference>
<dbReference type="InterPro" id="IPR042575">
    <property type="entry name" value="UBAP1_C"/>
</dbReference>
<feature type="domain" description="UBA" evidence="2">
    <location>
        <begin position="337"/>
        <end position="380"/>
    </location>
</feature>
<dbReference type="GO" id="GO:0000813">
    <property type="term" value="C:ESCRT I complex"/>
    <property type="evidence" value="ECO:0007669"/>
    <property type="project" value="InterPro"/>
</dbReference>
<feature type="compositionally biased region" description="Polar residues" evidence="1">
    <location>
        <begin position="214"/>
        <end position="242"/>
    </location>
</feature>
<dbReference type="GO" id="GO:0043162">
    <property type="term" value="P:ubiquitin-dependent protein catabolic process via the multivesicular body sorting pathway"/>
    <property type="evidence" value="ECO:0007669"/>
    <property type="project" value="InterPro"/>
</dbReference>
<sequence length="382" mass="42558">MTGSELGSMDGVPLKMPQAVSYDVKEHTEVIIPDYLTILQETEYEFSVENWVLTGLKSSFSSQQQPQLSSSSSGLQPSCPSYWMMFSSPQQSRLASRHSSDFWEPNPRQRSHSLNPAILRTKFTISDSEDEGESSKQKAQMCELEKGPAAVCQHGQRKAQKAFVPNLLNPPTCLSSLPHQRRKNLRQCSLSGLEMSTQHDASSDSQDQSPASNRAPNTRSPESRTTNTKIPKTRANTVNSFPGISNHNTTQMCINSSGSDSSIELLSALSVEERELLGAITAQGYPFHAAIIALQKTGRQTPDQILSYLSACDHLCELGYDMAQVEEALEMFQNCEAKAEEFLHLLSQFNEMGFQQNAIKEVLLIHENHRERALEELMMRVA</sequence>
<dbReference type="PANTHER" id="PTHR15960:SF3">
    <property type="entry name" value="UBIQUITIN-ASSOCIATED PROTEIN 1-LIKE"/>
    <property type="match status" value="1"/>
</dbReference>
<keyword evidence="4" id="KW-1185">Reference proteome</keyword>
<feature type="region of interest" description="Disordered" evidence="1">
    <location>
        <begin position="96"/>
        <end position="117"/>
    </location>
</feature>
<accession>A0A6G1P9U7</accession>
<evidence type="ECO:0000259" key="2">
    <source>
        <dbReference type="PROSITE" id="PS50030"/>
    </source>
</evidence>
<dbReference type="OrthoDB" id="2018023at2759"/>
<feature type="region of interest" description="Disordered" evidence="1">
    <location>
        <begin position="195"/>
        <end position="242"/>
    </location>
</feature>
<evidence type="ECO:0000313" key="3">
    <source>
        <dbReference type="EMBL" id="KAF3686973.1"/>
    </source>
</evidence>
<dbReference type="AlphaFoldDB" id="A0A6G1P9U7"/>
<proteinExistence type="predicted"/>
<dbReference type="InterPro" id="IPR009060">
    <property type="entry name" value="UBA-like_sf"/>
</dbReference>
<protein>
    <submittedName>
        <fullName evidence="3">Ubiquitin-associated protein 1-like</fullName>
    </submittedName>
</protein>
<gene>
    <name evidence="3" type="ORF">EXN66_Car002645</name>
</gene>
<organism evidence="3 4">
    <name type="scientific">Channa argus</name>
    <name type="common">Northern snakehead</name>
    <name type="synonym">Ophicephalus argus</name>
    <dbReference type="NCBI Taxonomy" id="215402"/>
    <lineage>
        <taxon>Eukaryota</taxon>
        <taxon>Metazoa</taxon>
        <taxon>Chordata</taxon>
        <taxon>Craniata</taxon>
        <taxon>Vertebrata</taxon>
        <taxon>Euteleostomi</taxon>
        <taxon>Actinopterygii</taxon>
        <taxon>Neopterygii</taxon>
        <taxon>Teleostei</taxon>
        <taxon>Neoteleostei</taxon>
        <taxon>Acanthomorphata</taxon>
        <taxon>Anabantaria</taxon>
        <taxon>Anabantiformes</taxon>
        <taxon>Channoidei</taxon>
        <taxon>Channidae</taxon>
        <taxon>Channa</taxon>
    </lineage>
</organism>
<evidence type="ECO:0000313" key="4">
    <source>
        <dbReference type="Proteomes" id="UP000503349"/>
    </source>
</evidence>
<feature type="compositionally biased region" description="Low complexity" evidence="1">
    <location>
        <begin position="196"/>
        <end position="212"/>
    </location>
</feature>
<dbReference type="InterPro" id="IPR038870">
    <property type="entry name" value="UBAP1"/>
</dbReference>
<dbReference type="Gene3D" id="1.20.120.1920">
    <property type="entry name" value="UBAP1 SOUBA domain"/>
    <property type="match status" value="1"/>
</dbReference>
<dbReference type="PROSITE" id="PS50030">
    <property type="entry name" value="UBA"/>
    <property type="match status" value="1"/>
</dbReference>
<dbReference type="Proteomes" id="UP000503349">
    <property type="component" value="Chromosome 2"/>
</dbReference>
<name>A0A6G1P9U7_CHAAH</name>
<dbReference type="CDD" id="cd14316">
    <property type="entry name" value="UBA2_UBAP1_like"/>
    <property type="match status" value="1"/>
</dbReference>
<dbReference type="Pfam" id="PF21267">
    <property type="entry name" value="UBAP-1_UBA2"/>
    <property type="match status" value="1"/>
</dbReference>
<evidence type="ECO:0000256" key="1">
    <source>
        <dbReference type="SAM" id="MobiDB-lite"/>
    </source>
</evidence>
<dbReference type="SUPFAM" id="SSF46934">
    <property type="entry name" value="UBA-like"/>
    <property type="match status" value="1"/>
</dbReference>
<reference evidence="3 4" key="1">
    <citation type="submission" date="2019-02" db="EMBL/GenBank/DDBJ databases">
        <title>Opniocepnalus argus genome.</title>
        <authorList>
            <person name="Zhou C."/>
            <person name="Xiao S."/>
        </authorList>
    </citation>
    <scope>NUCLEOTIDE SEQUENCE [LARGE SCALE GENOMIC DNA]</scope>
    <source>
        <strain evidence="3">OARG1902GOOAL</strain>
        <tissue evidence="3">Muscle</tissue>
    </source>
</reference>